<evidence type="ECO:0000313" key="1">
    <source>
        <dbReference type="EMBL" id="EST18173.1"/>
    </source>
</evidence>
<evidence type="ECO:0000313" key="2">
    <source>
        <dbReference type="EMBL" id="EST36846.1"/>
    </source>
</evidence>
<name>V6JEQ7_STRRC</name>
<reference evidence="1 3" key="1">
    <citation type="journal article" date="2014" name="Genome Announc.">
        <title>Draft Genome Sequence of Streptomyces roseochromogenes subsp. oscitans DS 12.976, Producer of the Aminocoumarin Antibiotic Clorobiocin.</title>
        <authorList>
            <person name="Ruckert C."/>
            <person name="Kalinowski J."/>
            <person name="Heide L."/>
            <person name="Apel A.K."/>
        </authorList>
    </citation>
    <scope>NUCLEOTIDE SEQUENCE [LARGE SCALE GENOMIC DNA]</scope>
    <source>
        <strain evidence="1 3">DS 12.976</strain>
    </source>
</reference>
<proteinExistence type="predicted"/>
<organism evidence="1 3">
    <name type="scientific">Streptomyces roseochromogenus subsp. oscitans DS 12.976</name>
    <dbReference type="NCBI Taxonomy" id="1352936"/>
    <lineage>
        <taxon>Bacteria</taxon>
        <taxon>Bacillati</taxon>
        <taxon>Actinomycetota</taxon>
        <taxon>Actinomycetes</taxon>
        <taxon>Kitasatosporales</taxon>
        <taxon>Streptomycetaceae</taxon>
        <taxon>Streptomyces</taxon>
    </lineage>
</organism>
<evidence type="ECO:0008006" key="4">
    <source>
        <dbReference type="Google" id="ProtNLM"/>
    </source>
</evidence>
<dbReference type="Proteomes" id="UP000017984">
    <property type="component" value="Chromosome"/>
</dbReference>
<accession>V6JEQ7</accession>
<dbReference type="EMBL" id="AWQX01000002">
    <property type="protein sequence ID" value="EST36846.1"/>
    <property type="molecule type" value="Genomic_DNA"/>
</dbReference>
<gene>
    <name evidence="2" type="ORF">M878_00080</name>
    <name evidence="1" type="ORF">M878_45590</name>
</gene>
<dbReference type="EMBL" id="AWQX01000396">
    <property type="protein sequence ID" value="EST18173.1"/>
    <property type="molecule type" value="Genomic_DNA"/>
</dbReference>
<protein>
    <recommendedName>
        <fullName evidence="4">Helicase-associated domain-containing protein</fullName>
    </recommendedName>
</protein>
<dbReference type="HOGENOM" id="CLU_3358865_0_0_11"/>
<dbReference type="AlphaFoldDB" id="V6JEQ7"/>
<comment type="caution">
    <text evidence="1">The sequence shown here is derived from an EMBL/GenBank/DDBJ whole genome shotgun (WGS) entry which is preliminary data.</text>
</comment>
<sequence>MWTANTRRRADKLTDERRADLDVLGMRWRGSITRVW</sequence>
<evidence type="ECO:0000313" key="3">
    <source>
        <dbReference type="Proteomes" id="UP000017984"/>
    </source>
</evidence>
<keyword evidence="3" id="KW-1185">Reference proteome</keyword>